<gene>
    <name evidence="3" type="ORF">MLI01_11460</name>
</gene>
<evidence type="ECO:0000313" key="4">
    <source>
        <dbReference type="Proteomes" id="UP000317410"/>
    </source>
</evidence>
<keyword evidence="2" id="KW-1133">Transmembrane helix</keyword>
<accession>A0A4Y4B3C3</accession>
<dbReference type="InterPro" id="IPR021257">
    <property type="entry name" value="DUF2809"/>
</dbReference>
<feature type="transmembrane region" description="Helical" evidence="2">
    <location>
        <begin position="14"/>
        <end position="35"/>
    </location>
</feature>
<evidence type="ECO:0000256" key="1">
    <source>
        <dbReference type="SAM" id="MobiDB-lite"/>
    </source>
</evidence>
<sequence length="150" mass="15484">MSDSPTVNSTRRRITLAVVAAVTVGIGLVVHLGVSGMIGDIVGDALYAVLIYLLVAFLAPRRPRPAIAVVAFVFCAAVELLQLTGLPREWAALFPPIRLVLGSGFDVRDLAVYAGAVAVAALVDVVVTRASAGSGPTNATGRPPEGERPV</sequence>
<comment type="caution">
    <text evidence="3">The sequence shown here is derived from an EMBL/GenBank/DDBJ whole genome shotgun (WGS) entry which is preliminary data.</text>
</comment>
<feature type="region of interest" description="Disordered" evidence="1">
    <location>
        <begin position="131"/>
        <end position="150"/>
    </location>
</feature>
<reference evidence="3 4" key="1">
    <citation type="submission" date="2019-06" db="EMBL/GenBank/DDBJ databases">
        <title>Whole genome shotgun sequence of Microbacterium liquefaciens NBRC 15037.</title>
        <authorList>
            <person name="Hosoyama A."/>
            <person name="Uohara A."/>
            <person name="Ohji S."/>
            <person name="Ichikawa N."/>
        </authorList>
    </citation>
    <scope>NUCLEOTIDE SEQUENCE [LARGE SCALE GENOMIC DNA]</scope>
    <source>
        <strain evidence="3 4">NBRC 15037</strain>
    </source>
</reference>
<feature type="transmembrane region" description="Helical" evidence="2">
    <location>
        <begin position="41"/>
        <end position="59"/>
    </location>
</feature>
<keyword evidence="2" id="KW-0472">Membrane</keyword>
<feature type="transmembrane region" description="Helical" evidence="2">
    <location>
        <begin position="66"/>
        <end position="86"/>
    </location>
</feature>
<feature type="transmembrane region" description="Helical" evidence="2">
    <location>
        <begin position="110"/>
        <end position="127"/>
    </location>
</feature>
<evidence type="ECO:0000313" key="3">
    <source>
        <dbReference type="EMBL" id="GEC75001.1"/>
    </source>
</evidence>
<dbReference type="Pfam" id="PF10990">
    <property type="entry name" value="DUF2809"/>
    <property type="match status" value="1"/>
</dbReference>
<dbReference type="AlphaFoldDB" id="A0A4Y4B3C3"/>
<dbReference type="EMBL" id="BJNQ01000005">
    <property type="protein sequence ID" value="GEC75001.1"/>
    <property type="molecule type" value="Genomic_DNA"/>
</dbReference>
<organism evidence="3 4">
    <name type="scientific">Microbacterium maritypicum</name>
    <name type="common">Microbacterium liquefaciens</name>
    <dbReference type="NCBI Taxonomy" id="33918"/>
    <lineage>
        <taxon>Bacteria</taxon>
        <taxon>Bacillati</taxon>
        <taxon>Actinomycetota</taxon>
        <taxon>Actinomycetes</taxon>
        <taxon>Micrococcales</taxon>
        <taxon>Microbacteriaceae</taxon>
        <taxon>Microbacterium</taxon>
    </lineage>
</organism>
<dbReference type="RefSeq" id="WP_141386240.1">
    <property type="nucleotide sequence ID" value="NZ_BJNQ01000005.1"/>
</dbReference>
<evidence type="ECO:0000256" key="2">
    <source>
        <dbReference type="SAM" id="Phobius"/>
    </source>
</evidence>
<evidence type="ECO:0008006" key="5">
    <source>
        <dbReference type="Google" id="ProtNLM"/>
    </source>
</evidence>
<dbReference type="Proteomes" id="UP000317410">
    <property type="component" value="Unassembled WGS sequence"/>
</dbReference>
<name>A0A4Y4B3C3_MICMQ</name>
<proteinExistence type="predicted"/>
<keyword evidence="2" id="KW-0812">Transmembrane</keyword>
<protein>
    <recommendedName>
        <fullName evidence="5">DUF2809 domain-containing protein</fullName>
    </recommendedName>
</protein>